<dbReference type="Pfam" id="PF00990">
    <property type="entry name" value="GGDEF"/>
    <property type="match status" value="1"/>
</dbReference>
<evidence type="ECO:0000259" key="4">
    <source>
        <dbReference type="PROSITE" id="PS50887"/>
    </source>
</evidence>
<dbReference type="InterPro" id="IPR035965">
    <property type="entry name" value="PAS-like_dom_sf"/>
</dbReference>
<protein>
    <submittedName>
        <fullName evidence="5">Bifunctional diguanylate cyclase/phosphodiesterase</fullName>
    </submittedName>
</protein>
<dbReference type="PROSITE" id="PS50112">
    <property type="entry name" value="PAS"/>
    <property type="match status" value="1"/>
</dbReference>
<dbReference type="Pfam" id="PF08447">
    <property type="entry name" value="PAS_3"/>
    <property type="match status" value="1"/>
</dbReference>
<dbReference type="PANTHER" id="PTHR44757:SF2">
    <property type="entry name" value="BIOFILM ARCHITECTURE MAINTENANCE PROTEIN MBAA"/>
    <property type="match status" value="1"/>
</dbReference>
<dbReference type="InterPro" id="IPR029787">
    <property type="entry name" value="Nucleotide_cyclase"/>
</dbReference>
<dbReference type="InterPro" id="IPR035919">
    <property type="entry name" value="EAL_sf"/>
</dbReference>
<reference evidence="6" key="1">
    <citation type="journal article" date="2019" name="Int. J. Syst. Evol. Microbiol.">
        <title>The Global Catalogue of Microorganisms (GCM) 10K type strain sequencing project: providing services to taxonomists for standard genome sequencing and annotation.</title>
        <authorList>
            <consortium name="The Broad Institute Genomics Platform"/>
            <consortium name="The Broad Institute Genome Sequencing Center for Infectious Disease"/>
            <person name="Wu L."/>
            <person name="Ma J."/>
        </authorList>
    </citation>
    <scope>NUCLEOTIDE SEQUENCE [LARGE SCALE GENOMIC DNA]</scope>
    <source>
        <strain evidence="6">KCTC 52094</strain>
    </source>
</reference>
<dbReference type="PANTHER" id="PTHR44757">
    <property type="entry name" value="DIGUANYLATE CYCLASE DGCP"/>
    <property type="match status" value="1"/>
</dbReference>
<dbReference type="InterPro" id="IPR001610">
    <property type="entry name" value="PAC"/>
</dbReference>
<name>A0ABV7G4E1_9PROT</name>
<feature type="domain" description="PAC" evidence="2">
    <location>
        <begin position="114"/>
        <end position="167"/>
    </location>
</feature>
<dbReference type="Gene3D" id="3.30.70.270">
    <property type="match status" value="1"/>
</dbReference>
<sequence>MSDAPQGWRRLRSGLAKLYRRDRPGSPENDLRRLLDTLQESELRYRLLAENATDMIVRLSLDGVRTYVSPASTNVVGYAPEQLVGISTFRFVHPDDDALVRERMRKVREGEGDQRGPNRVIRADGSITWVEANLRLVRDPATGKPVEIVGVTRDITERQRSEARIQSLAHTDQLTALPNRRTFLQALQQHLESGRSCGLLFIDLDHFKPVNDLHGHSVGDEVLAEAASRLRRHAPDGAMLARLGGDEFGALLDGGENAETVAATLLRALDLPIVVGDVVAEIGASIGVAISSRDGCNAEALLRAADMAMYDAKRTGKGQVRSFRPALEDEQKERALLTARLRDAVAREEIVPFYQPLRELRGGRLVGLEVLARWQHPQRGTLPPSEFITQAEESGVVTPMFRSLLCQVCRDAVHWPTDLRFAFNLSPQQLQDPTMAQEILLLAQEGGMDPRRLEIEVTETGIVRDVGTARRNLAELKAAGVTLALDDFGTGYASIAMLKALRVDRLKIDRSFIASMRSTPEDTRYVAAIIALATTLGLGTTAEGLEDEAAIHAVGQMGADLGQGYAYGRPSPAVTVVDWLSPHLLLAS</sequence>
<evidence type="ECO:0000259" key="2">
    <source>
        <dbReference type="PROSITE" id="PS50113"/>
    </source>
</evidence>
<dbReference type="InterPro" id="IPR000700">
    <property type="entry name" value="PAS-assoc_C"/>
</dbReference>
<dbReference type="NCBIfam" id="TIGR00229">
    <property type="entry name" value="sensory_box"/>
    <property type="match status" value="1"/>
</dbReference>
<dbReference type="CDD" id="cd01949">
    <property type="entry name" value="GGDEF"/>
    <property type="match status" value="1"/>
</dbReference>
<dbReference type="SMART" id="SM00267">
    <property type="entry name" value="GGDEF"/>
    <property type="match status" value="1"/>
</dbReference>
<evidence type="ECO:0000259" key="3">
    <source>
        <dbReference type="PROSITE" id="PS50883"/>
    </source>
</evidence>
<dbReference type="NCBIfam" id="TIGR00254">
    <property type="entry name" value="GGDEF"/>
    <property type="match status" value="1"/>
</dbReference>
<evidence type="ECO:0000313" key="6">
    <source>
        <dbReference type="Proteomes" id="UP001595593"/>
    </source>
</evidence>
<dbReference type="InterPro" id="IPR013655">
    <property type="entry name" value="PAS_fold_3"/>
</dbReference>
<dbReference type="InterPro" id="IPR043128">
    <property type="entry name" value="Rev_trsase/Diguanyl_cyclase"/>
</dbReference>
<dbReference type="InterPro" id="IPR052155">
    <property type="entry name" value="Biofilm_reg_signaling"/>
</dbReference>
<dbReference type="SUPFAM" id="SSF141868">
    <property type="entry name" value="EAL domain-like"/>
    <property type="match status" value="1"/>
</dbReference>
<dbReference type="RefSeq" id="WP_379597691.1">
    <property type="nucleotide sequence ID" value="NZ_JBHRTN010000018.1"/>
</dbReference>
<dbReference type="InterPro" id="IPR000014">
    <property type="entry name" value="PAS"/>
</dbReference>
<dbReference type="PROSITE" id="PS50113">
    <property type="entry name" value="PAC"/>
    <property type="match status" value="1"/>
</dbReference>
<dbReference type="EMBL" id="JBHRTN010000018">
    <property type="protein sequence ID" value="MFC3126399.1"/>
    <property type="molecule type" value="Genomic_DNA"/>
</dbReference>
<feature type="domain" description="EAL" evidence="3">
    <location>
        <begin position="334"/>
        <end position="584"/>
    </location>
</feature>
<dbReference type="Proteomes" id="UP001595593">
    <property type="component" value="Unassembled WGS sequence"/>
</dbReference>
<evidence type="ECO:0000259" key="1">
    <source>
        <dbReference type="PROSITE" id="PS50112"/>
    </source>
</evidence>
<proteinExistence type="predicted"/>
<dbReference type="CDD" id="cd01948">
    <property type="entry name" value="EAL"/>
    <property type="match status" value="1"/>
</dbReference>
<feature type="domain" description="GGDEF" evidence="4">
    <location>
        <begin position="195"/>
        <end position="325"/>
    </location>
</feature>
<dbReference type="PROSITE" id="PS50887">
    <property type="entry name" value="GGDEF"/>
    <property type="match status" value="1"/>
</dbReference>
<dbReference type="SMART" id="SM00091">
    <property type="entry name" value="PAS"/>
    <property type="match status" value="1"/>
</dbReference>
<dbReference type="Pfam" id="PF00563">
    <property type="entry name" value="EAL"/>
    <property type="match status" value="1"/>
</dbReference>
<feature type="domain" description="PAS" evidence="1">
    <location>
        <begin position="41"/>
        <end position="111"/>
    </location>
</feature>
<keyword evidence="6" id="KW-1185">Reference proteome</keyword>
<comment type="caution">
    <text evidence="5">The sequence shown here is derived from an EMBL/GenBank/DDBJ whole genome shotgun (WGS) entry which is preliminary data.</text>
</comment>
<dbReference type="InterPro" id="IPR001633">
    <property type="entry name" value="EAL_dom"/>
</dbReference>
<dbReference type="SMART" id="SM00052">
    <property type="entry name" value="EAL"/>
    <property type="match status" value="1"/>
</dbReference>
<dbReference type="Gene3D" id="3.20.20.450">
    <property type="entry name" value="EAL domain"/>
    <property type="match status" value="1"/>
</dbReference>
<dbReference type="CDD" id="cd00130">
    <property type="entry name" value="PAS"/>
    <property type="match status" value="1"/>
</dbReference>
<organism evidence="5 6">
    <name type="scientific">Teichococcus globiformis</name>
    <dbReference type="NCBI Taxonomy" id="2307229"/>
    <lineage>
        <taxon>Bacteria</taxon>
        <taxon>Pseudomonadati</taxon>
        <taxon>Pseudomonadota</taxon>
        <taxon>Alphaproteobacteria</taxon>
        <taxon>Acetobacterales</taxon>
        <taxon>Roseomonadaceae</taxon>
        <taxon>Roseomonas</taxon>
    </lineage>
</organism>
<dbReference type="SUPFAM" id="SSF55073">
    <property type="entry name" value="Nucleotide cyclase"/>
    <property type="match status" value="1"/>
</dbReference>
<dbReference type="Gene3D" id="3.30.450.20">
    <property type="entry name" value="PAS domain"/>
    <property type="match status" value="1"/>
</dbReference>
<dbReference type="SUPFAM" id="SSF55785">
    <property type="entry name" value="PYP-like sensor domain (PAS domain)"/>
    <property type="match status" value="1"/>
</dbReference>
<dbReference type="PROSITE" id="PS50883">
    <property type="entry name" value="EAL"/>
    <property type="match status" value="1"/>
</dbReference>
<dbReference type="InterPro" id="IPR000160">
    <property type="entry name" value="GGDEF_dom"/>
</dbReference>
<gene>
    <name evidence="5" type="ORF">ACFOD4_15140</name>
</gene>
<dbReference type="SMART" id="SM00086">
    <property type="entry name" value="PAC"/>
    <property type="match status" value="1"/>
</dbReference>
<evidence type="ECO:0000313" key="5">
    <source>
        <dbReference type="EMBL" id="MFC3126399.1"/>
    </source>
</evidence>
<accession>A0ABV7G4E1</accession>